<proteinExistence type="inferred from homology"/>
<dbReference type="GO" id="GO:0006552">
    <property type="term" value="P:L-leucine catabolic process"/>
    <property type="evidence" value="ECO:0007669"/>
    <property type="project" value="TreeGrafter"/>
</dbReference>
<dbReference type="InterPro" id="IPR000891">
    <property type="entry name" value="PYR_CT"/>
</dbReference>
<evidence type="ECO:0000256" key="2">
    <source>
        <dbReference type="ARBA" id="ARBA00022723"/>
    </source>
</evidence>
<sequence length="310" mass="32202">MQYSPCKGDISKLEVELHTTVLEVGPRDGLQNEDRVLPPDDRIAFIARCVDAGVRRIEAVSFVNPKRVPQMAGAEEVMAGVPRRDGVSYSGLVLNRRGLDRALAAGVDEINVAVPASDTFCVRNQGCTTSEMLDAWDGIAATAADAGVPIGMTIATAFGCPFEGDTPPAQVAELARRAAGAGAFEIAVADTIGVGVPSEVCELSRRVREAAPGTPLRFHFHNTRNTGYANALAALDEGAATLDASTGGFGGCPFAPAATGNIATEDLLYALHRSGVETGVDMERVAETGTWLAGLLGTPAPALLGRAGPF</sequence>
<reference evidence="5 6" key="1">
    <citation type="submission" date="2019-03" db="EMBL/GenBank/DDBJ databases">
        <title>Draft genome sequences of novel Actinobacteria.</title>
        <authorList>
            <person name="Sahin N."/>
            <person name="Ay H."/>
            <person name="Saygin H."/>
        </authorList>
    </citation>
    <scope>NUCLEOTIDE SEQUENCE [LARGE SCALE GENOMIC DNA]</scope>
    <source>
        <strain evidence="5 6">DSM 45941</strain>
    </source>
</reference>
<keyword evidence="2" id="KW-0479">Metal-binding</keyword>
<accession>A0A4R5B945</accession>
<evidence type="ECO:0000259" key="4">
    <source>
        <dbReference type="PROSITE" id="PS50991"/>
    </source>
</evidence>
<keyword evidence="6" id="KW-1185">Reference proteome</keyword>
<feature type="domain" description="Pyruvate carboxyltransferase" evidence="4">
    <location>
        <begin position="19"/>
        <end position="286"/>
    </location>
</feature>
<evidence type="ECO:0000313" key="6">
    <source>
        <dbReference type="Proteomes" id="UP000295578"/>
    </source>
</evidence>
<dbReference type="SUPFAM" id="SSF51569">
    <property type="entry name" value="Aldolase"/>
    <property type="match status" value="1"/>
</dbReference>
<dbReference type="Proteomes" id="UP000295578">
    <property type="component" value="Unassembled WGS sequence"/>
</dbReference>
<evidence type="ECO:0000256" key="3">
    <source>
        <dbReference type="ARBA" id="ARBA00023239"/>
    </source>
</evidence>
<dbReference type="InterPro" id="IPR043594">
    <property type="entry name" value="HMGL"/>
</dbReference>
<evidence type="ECO:0000256" key="1">
    <source>
        <dbReference type="ARBA" id="ARBA00009405"/>
    </source>
</evidence>
<dbReference type="AlphaFoldDB" id="A0A4R5B945"/>
<comment type="caution">
    <text evidence="5">The sequence shown here is derived from an EMBL/GenBank/DDBJ whole genome shotgun (WGS) entry which is preliminary data.</text>
</comment>
<evidence type="ECO:0000313" key="5">
    <source>
        <dbReference type="EMBL" id="TDD79872.1"/>
    </source>
</evidence>
<dbReference type="InterPro" id="IPR013785">
    <property type="entry name" value="Aldolase_TIM"/>
</dbReference>
<name>A0A4R5B945_9ACTN</name>
<dbReference type="GO" id="GO:0046951">
    <property type="term" value="P:ketone body biosynthetic process"/>
    <property type="evidence" value="ECO:0007669"/>
    <property type="project" value="TreeGrafter"/>
</dbReference>
<comment type="similarity">
    <text evidence="1">Belongs to the HMG-CoA lyase family.</text>
</comment>
<dbReference type="RefSeq" id="WP_132199348.1">
    <property type="nucleotide sequence ID" value="NZ_SMKY01000102.1"/>
</dbReference>
<dbReference type="PROSITE" id="PS50991">
    <property type="entry name" value="PYR_CT"/>
    <property type="match status" value="1"/>
</dbReference>
<protein>
    <submittedName>
        <fullName evidence="5">Hydroxymethylglutaryl-CoA lyase</fullName>
    </submittedName>
</protein>
<dbReference type="PANTHER" id="PTHR42738">
    <property type="entry name" value="HYDROXYMETHYLGLUTARYL-COA LYASE"/>
    <property type="match status" value="1"/>
</dbReference>
<dbReference type="OrthoDB" id="9784013at2"/>
<dbReference type="PANTHER" id="PTHR42738:SF7">
    <property type="entry name" value="HYDROXYMETHYLGLUTARYL-COA LYASE"/>
    <property type="match status" value="1"/>
</dbReference>
<dbReference type="GO" id="GO:0046872">
    <property type="term" value="F:metal ion binding"/>
    <property type="evidence" value="ECO:0007669"/>
    <property type="project" value="UniProtKB-KW"/>
</dbReference>
<dbReference type="CDD" id="cd07938">
    <property type="entry name" value="DRE_TIM_HMGL"/>
    <property type="match status" value="1"/>
</dbReference>
<dbReference type="NCBIfam" id="NF004283">
    <property type="entry name" value="PRK05692.1"/>
    <property type="match status" value="1"/>
</dbReference>
<dbReference type="GO" id="GO:0004419">
    <property type="term" value="F:hydroxymethylglutaryl-CoA lyase activity"/>
    <property type="evidence" value="ECO:0007669"/>
    <property type="project" value="TreeGrafter"/>
</dbReference>
<keyword evidence="3 5" id="KW-0456">Lyase</keyword>
<organism evidence="5 6">
    <name type="scientific">Actinomadura darangshiensis</name>
    <dbReference type="NCBI Taxonomy" id="705336"/>
    <lineage>
        <taxon>Bacteria</taxon>
        <taxon>Bacillati</taxon>
        <taxon>Actinomycetota</taxon>
        <taxon>Actinomycetes</taxon>
        <taxon>Streptosporangiales</taxon>
        <taxon>Thermomonosporaceae</taxon>
        <taxon>Actinomadura</taxon>
    </lineage>
</organism>
<dbReference type="Pfam" id="PF00682">
    <property type="entry name" value="HMGL-like"/>
    <property type="match status" value="1"/>
</dbReference>
<gene>
    <name evidence="5" type="ORF">E1293_22080</name>
</gene>
<dbReference type="EMBL" id="SMKY01000102">
    <property type="protein sequence ID" value="TDD79872.1"/>
    <property type="molecule type" value="Genomic_DNA"/>
</dbReference>
<dbReference type="Gene3D" id="3.20.20.70">
    <property type="entry name" value="Aldolase class I"/>
    <property type="match status" value="1"/>
</dbReference>